<evidence type="ECO:0000313" key="3">
    <source>
        <dbReference type="EMBL" id="GFJ84034.1"/>
    </source>
</evidence>
<keyword evidence="4" id="KW-1185">Reference proteome</keyword>
<dbReference type="RefSeq" id="WP_173067246.1">
    <property type="nucleotide sequence ID" value="NZ_BAABGO010000038.1"/>
</dbReference>
<proteinExistence type="predicted"/>
<evidence type="ECO:0000259" key="2">
    <source>
        <dbReference type="Pfam" id="PF14016"/>
    </source>
</evidence>
<dbReference type="Proteomes" id="UP000482800">
    <property type="component" value="Unassembled WGS sequence"/>
</dbReference>
<feature type="compositionally biased region" description="Low complexity" evidence="1">
    <location>
        <begin position="44"/>
        <end position="55"/>
    </location>
</feature>
<organism evidence="3 4">
    <name type="scientific">Phytohabitans houttuyneae</name>
    <dbReference type="NCBI Taxonomy" id="1076126"/>
    <lineage>
        <taxon>Bacteria</taxon>
        <taxon>Bacillati</taxon>
        <taxon>Actinomycetota</taxon>
        <taxon>Actinomycetes</taxon>
        <taxon>Micromonosporales</taxon>
        <taxon>Micromonosporaceae</taxon>
    </lineage>
</organism>
<dbReference type="AlphaFoldDB" id="A0A6V8KJJ3"/>
<name>A0A6V8KJJ3_9ACTN</name>
<dbReference type="Pfam" id="PF14016">
    <property type="entry name" value="DUF4232"/>
    <property type="match status" value="1"/>
</dbReference>
<gene>
    <name evidence="3" type="ORF">Phou_082140</name>
</gene>
<reference evidence="3 4" key="2">
    <citation type="submission" date="2020-03" db="EMBL/GenBank/DDBJ databases">
        <authorList>
            <person name="Ichikawa N."/>
            <person name="Kimura A."/>
            <person name="Kitahashi Y."/>
            <person name="Uohara A."/>
        </authorList>
    </citation>
    <scope>NUCLEOTIDE SEQUENCE [LARGE SCALE GENOMIC DNA]</scope>
    <source>
        <strain evidence="3 4">NBRC 108639</strain>
    </source>
</reference>
<dbReference type="InterPro" id="IPR025326">
    <property type="entry name" value="DUF4232"/>
</dbReference>
<accession>A0A6V8KJJ3</accession>
<comment type="caution">
    <text evidence="3">The sequence shown here is derived from an EMBL/GenBank/DDBJ whole genome shotgun (WGS) entry which is preliminary data.</text>
</comment>
<feature type="region of interest" description="Disordered" evidence="1">
    <location>
        <begin position="37"/>
        <end position="74"/>
    </location>
</feature>
<sequence>MERAPRPWMWPLIRLAVGVALAAPVAVVAIGALAGDGGGGGEQPSARALPSRTAPSPSPPHSPAPAACPQSGLSVRPGGAEAAMGLRVLQIVVTNCGAVPRTLHGHPAVRLLDEDRGTIDVAATPGSSGIATVPSFDAAATAVTLRPGERAMTALLWRNTVTDASVRATLGRYVQVAVADGAPSQVIEPDGGIDLGNTGKLGVAPWVAYR</sequence>
<protein>
    <recommendedName>
        <fullName evidence="2">DUF4232 domain-containing protein</fullName>
    </recommendedName>
</protein>
<reference evidence="3 4" key="1">
    <citation type="submission" date="2020-03" db="EMBL/GenBank/DDBJ databases">
        <title>Whole genome shotgun sequence of Phytohabitans houttuyneae NBRC 108639.</title>
        <authorList>
            <person name="Komaki H."/>
            <person name="Tamura T."/>
        </authorList>
    </citation>
    <scope>NUCLEOTIDE SEQUENCE [LARGE SCALE GENOMIC DNA]</scope>
    <source>
        <strain evidence="3 4">NBRC 108639</strain>
    </source>
</reference>
<feature type="domain" description="DUF4232" evidence="2">
    <location>
        <begin position="68"/>
        <end position="206"/>
    </location>
</feature>
<dbReference type="EMBL" id="BLPF01000003">
    <property type="protein sequence ID" value="GFJ84034.1"/>
    <property type="molecule type" value="Genomic_DNA"/>
</dbReference>
<evidence type="ECO:0000256" key="1">
    <source>
        <dbReference type="SAM" id="MobiDB-lite"/>
    </source>
</evidence>
<evidence type="ECO:0000313" key="4">
    <source>
        <dbReference type="Proteomes" id="UP000482800"/>
    </source>
</evidence>